<feature type="domain" description="PI3K/PI4K catalytic" evidence="22">
    <location>
        <begin position="2558"/>
        <end position="2867"/>
    </location>
</feature>
<dbReference type="InterPro" id="IPR003152">
    <property type="entry name" value="FATC_dom"/>
</dbReference>
<dbReference type="Pfam" id="PF02260">
    <property type="entry name" value="FATC"/>
    <property type="match status" value="1"/>
</dbReference>
<keyword evidence="14 20" id="KW-0156">Chromatin regulator</keyword>
<protein>
    <recommendedName>
        <fullName evidence="6 20">Serine/threonine-protein kinase Tel1</fullName>
        <ecNumber evidence="5 20">2.7.11.1</ecNumber>
    </recommendedName>
</protein>
<evidence type="ECO:0000256" key="19">
    <source>
        <dbReference type="ARBA" id="ARBA00048679"/>
    </source>
</evidence>
<keyword evidence="26" id="KW-1185">Reference proteome</keyword>
<evidence type="ECO:0000256" key="18">
    <source>
        <dbReference type="ARBA" id="ARBA00047899"/>
    </source>
</evidence>
<dbReference type="SMART" id="SM01342">
    <property type="entry name" value="TAN"/>
    <property type="match status" value="1"/>
</dbReference>
<keyword evidence="9 20" id="KW-0808">Transferase</keyword>
<dbReference type="Gene3D" id="1.10.1070.11">
    <property type="entry name" value="Phosphatidylinositol 3-/4-kinase, catalytic domain"/>
    <property type="match status" value="1"/>
</dbReference>
<keyword evidence="13 20" id="KW-0067">ATP-binding</keyword>
<dbReference type="CDD" id="cd05171">
    <property type="entry name" value="PIKKc_ATM"/>
    <property type="match status" value="1"/>
</dbReference>
<evidence type="ECO:0000256" key="13">
    <source>
        <dbReference type="ARBA" id="ARBA00022840"/>
    </source>
</evidence>
<evidence type="ECO:0000256" key="9">
    <source>
        <dbReference type="ARBA" id="ARBA00022679"/>
    </source>
</evidence>
<keyword evidence="15 20" id="KW-0779">Telomere</keyword>
<evidence type="ECO:0000256" key="7">
    <source>
        <dbReference type="ARBA" id="ARBA00022454"/>
    </source>
</evidence>
<evidence type="ECO:0000313" key="26">
    <source>
        <dbReference type="Proteomes" id="UP000799640"/>
    </source>
</evidence>
<dbReference type="GO" id="GO:0004674">
    <property type="term" value="F:protein serine/threonine kinase activity"/>
    <property type="evidence" value="ECO:0007669"/>
    <property type="project" value="UniProtKB-KW"/>
</dbReference>
<evidence type="ECO:0000313" key="25">
    <source>
        <dbReference type="EMBL" id="KAF2398800.1"/>
    </source>
</evidence>
<dbReference type="EMBL" id="ML996699">
    <property type="protein sequence ID" value="KAF2398800.1"/>
    <property type="molecule type" value="Genomic_DNA"/>
</dbReference>
<dbReference type="Gene3D" id="3.30.1010.10">
    <property type="entry name" value="Phosphatidylinositol 3-kinase Catalytic Subunit, Chain A, domain 4"/>
    <property type="match status" value="1"/>
</dbReference>
<dbReference type="PROSITE" id="PS51189">
    <property type="entry name" value="FAT"/>
    <property type="match status" value="1"/>
</dbReference>
<organism evidence="25 26">
    <name type="scientific">Trichodelitschia bisporula</name>
    <dbReference type="NCBI Taxonomy" id="703511"/>
    <lineage>
        <taxon>Eukaryota</taxon>
        <taxon>Fungi</taxon>
        <taxon>Dikarya</taxon>
        <taxon>Ascomycota</taxon>
        <taxon>Pezizomycotina</taxon>
        <taxon>Dothideomycetes</taxon>
        <taxon>Dothideomycetes incertae sedis</taxon>
        <taxon>Phaeotrichales</taxon>
        <taxon>Phaeotrichaceae</taxon>
        <taxon>Trichodelitschia</taxon>
    </lineage>
</organism>
<dbReference type="InterPro" id="IPR000403">
    <property type="entry name" value="PI3/4_kinase_cat_dom"/>
</dbReference>
<dbReference type="PANTHER" id="PTHR37079">
    <property type="entry name" value="SERINE/THREONINE-PROTEIN KINASE ATM"/>
    <property type="match status" value="1"/>
</dbReference>
<evidence type="ECO:0000256" key="2">
    <source>
        <dbReference type="ARBA" id="ARBA00004574"/>
    </source>
</evidence>
<dbReference type="PROSITE" id="PS50290">
    <property type="entry name" value="PI3_4_KINASE_3"/>
    <property type="match status" value="1"/>
</dbReference>
<evidence type="ECO:0000256" key="20">
    <source>
        <dbReference type="RuleBase" id="RU365027"/>
    </source>
</evidence>
<dbReference type="Pfam" id="PF00454">
    <property type="entry name" value="PI3_PI4_kinase"/>
    <property type="match status" value="1"/>
</dbReference>
<dbReference type="GO" id="GO:0006325">
    <property type="term" value="P:chromatin organization"/>
    <property type="evidence" value="ECO:0007669"/>
    <property type="project" value="UniProtKB-KW"/>
</dbReference>
<comment type="subunit">
    <text evidence="4">Associates with DNA double-strand breaks.</text>
</comment>
<dbReference type="GO" id="GO:0005524">
    <property type="term" value="F:ATP binding"/>
    <property type="evidence" value="ECO:0007669"/>
    <property type="project" value="UniProtKB-KW"/>
</dbReference>
<dbReference type="PANTHER" id="PTHR37079:SF4">
    <property type="entry name" value="SERINE_THREONINE-PROTEIN KINASE ATM"/>
    <property type="match status" value="1"/>
</dbReference>
<evidence type="ECO:0000256" key="12">
    <source>
        <dbReference type="ARBA" id="ARBA00022777"/>
    </source>
</evidence>
<evidence type="ECO:0000256" key="14">
    <source>
        <dbReference type="ARBA" id="ARBA00022853"/>
    </source>
</evidence>
<keyword evidence="11 20" id="KW-0227">DNA damage</keyword>
<accession>A0A6G1HS04</accession>
<evidence type="ECO:0000256" key="1">
    <source>
        <dbReference type="ARBA" id="ARBA00004123"/>
    </source>
</evidence>
<evidence type="ECO:0000256" key="3">
    <source>
        <dbReference type="ARBA" id="ARBA00010769"/>
    </source>
</evidence>
<evidence type="ECO:0000256" key="10">
    <source>
        <dbReference type="ARBA" id="ARBA00022741"/>
    </source>
</evidence>
<evidence type="ECO:0000256" key="4">
    <source>
        <dbReference type="ARBA" id="ARBA00011370"/>
    </source>
</evidence>
<dbReference type="InterPro" id="IPR011009">
    <property type="entry name" value="Kinase-like_dom_sf"/>
</dbReference>
<dbReference type="GO" id="GO:0005634">
    <property type="term" value="C:nucleus"/>
    <property type="evidence" value="ECO:0007669"/>
    <property type="project" value="UniProtKB-SubCell"/>
</dbReference>
<dbReference type="SMART" id="SM00146">
    <property type="entry name" value="PI3Kc"/>
    <property type="match status" value="1"/>
</dbReference>
<dbReference type="SUPFAM" id="SSF48371">
    <property type="entry name" value="ARM repeat"/>
    <property type="match status" value="1"/>
</dbReference>
<keyword evidence="7 20" id="KW-0158">Chromosome</keyword>
<sequence length="2893" mass="324237">MADDSLELGEILNSVRSNSATERNNGLNKLNDLFRNIPKASLPEVFREKTAASIFEALYTYTAQFKGAKGISNANAIRIGACASTLRTVVTAGVQNIPWKVLKPLLNHIMEMWTPEASLRIDYVKALRILLEYQPHAEHLGDRWHRLVDFCIDGLDLMLDHTDQKVEDAVRPKTHRTASTPIASGSRSTPKLVTRDSRGRPSMEKRAEVEELIICLRQLTRASNAPIGDRAESLLTLLVRFLRSSDAVSRAHHYAFLTINAVLSTTANTSIELTTKFTLEVLPLAKDLWSTKASDLKDEITVLLLLTQAQIAHLAAGPAWEALETDVEGLLDVLQNEYSKRSERDQLSLGDLGLTCRLLPNPDTPLSANGFYLQNGKIHAEHSWATLHLVAFYSHLLDCKKREEASLRAQKNSEQRKRQRISLLYQEYLRQASSGSGASSIPGQICALQTLAFMSRFTSFAESELDAILETLSKLVVDPHSSISSWAMMTILGCAHLKSAQSPSLRETWKKVSELGTRNLTSPLRSRVACHLLNTLFTLSLVSFESMATELEPVFSSVELNGPAAISDSSTSLWVTLIDLQASESPTSTGDIYERLVRWVFAKWVPSKFDDKSYAAQMSSTCRPSDLILLLNACSNRPNPQPKVTRFQYHGRVAQTFQHVKDWSGLSQYLLLVESNPLGHIQSVAGDAPDNDAATRTGRSRMPVDTLIIDSCLSETEMVTEKWIEWTDERGQSIMPDMIRLVASLCILNDIVTTWPSNTSVVKRDALRRANDSLIQSLNSFLSKPECEKEKIDCILELTADHLPDISQLKTAEGNPIPLAFVVQISKTLEARRKLQASASFHERDDFMEVDDEFETQSSNSNSKDNDMLAARDKLGAASDINAFRACISGYIHLVSCATQTMDTDQAAPTVPSGVVARMMSLSPSELCACRLLFLEILQSLSLTATDAASLLDHASAEFLEVYAYERHEVALMLALDILGAYMEQWSDAEAENVRKLAVEMYDWFILIALPRHICSINVQLSIMELLLSLLASYDAEYAPSPRAPSVETSLFGLLKSGSIPLKFRIAERLSEYFAQLPLGRHEAAFENVHKSIPEELDSKEGLALRLYVLARLGASWSTLVRRCVYHIFETAGLVPHAQGHALHCVSIISEVLGLDPQALFRLFAPQILYSWLDNQPLSAIPFEIFKYYSLAQLLEDVKDEAFGQLLMKTRQDELDFLVESLGSSTVDILCDSFGKATAYCLARAAEHSDSRGLSSGEGQIRKLLGAAKYKTLLNKFFPTIIGTFMATIEEESRLPKALSKDPDSSDAGTLLTEMISISASDITLPSDQQPLFRAKYLLPMIQQLCEDSQRDYGSLWTPALYVLVLRMMLNRIHPALGSLHACSMIRKIRVLIALAGPVALANYQLEMTLHALRPFLTDNHCADDAIGVSQYLFVRGLPYLTNQMAFVSGVVVSTLVSLRRFTGSSQDKTTQQDQHAKTMTTAQKFHEWLVDEWSTDYSKSYQKKGLDASTLGRFRSLLEAAANTQAKSSAIERVAESRLLKELLEDQKVGTCLLDGPARDLTLGLLSSQFEKPPSYRNDILGRDTEALSLAPEVYSSCGSPNVGENYLLWAARVLGRAYNRNGWSERLITRSDTKPQVEEGPQSHRWSSEKVIIHALRDLLMSSELSEVGLAEEALRLIGSLTTEKEEARDFFALLPDSMQASLSLPRTEVRLTPRPSVPLPLEEILASYDMPYDVWIRNLTVALILTCRSDPLIGSLDCAIAGIRGLAEKLFAPIWHLVLLRDVQAACKLQRTLSDACKTWFLKVERTTIPHVRSLLNVILYLRKQIFPRESVVIDRFRWVEVDFTAAARAAETCGMHTTALMLVEIGASDMPTSSRPSSTVTVKPLPDDLLLSIYRNIAEPDSFYGVQQSPTLDSVINRLEYESDGFKGLLFRGARLDSQMRNHHEASSVDFGGVVRSMINLNLNSVTHALLSNRRIFDRDAGSVDSVLRTAQKLEQWDIRVPETAKSETATTFMVFQGIHNAPNSEIMRKRLDTGFLTTIHKVLSPDTARNSLKRSLRTLGLLTEIDDVLSSSSPDQLQDAIVNMQERNTWILHTQPDDAMPILSARETLFSTLSTNKTLQDLMHINGRDARNFEIQNLIASCAISRRQGALQESLAVATKMIDLLPVYKELGLDIEAEVEQEVADVLWDQGEQSTSIRKLQQLITHHASQKVKTSDNKRANLLAKLGHHIAAARLEQPDEIMSKYLGPAIEQLLSKDHDSVAARVFHEFATFCDKQLQNPDGVEEFNRIQRLRDWKKKEMDQAKASARSSRTEADKKGAQYEYVKADKWFRIYNEEYQRMHQIRETSMIRSLENYLLCLTASDEYDNDILRFLSLWLEYADSETANAAVGRHLLQVPTAKFVRLTNQLSSRLQADRNEFQSHLFKLIGKMCADHPYHMMHHIFAIMTSEHKDGTGKLRWNAANQISSSLKKDKTTHVVWQAIYETDKMYHELALYGTEKGKSFECGKEFRLDQFPVTKNMARKIRGFEVPPATMSIPLQANMNYSNVPRIVGFKSKMRIANGLSMPKILTAICTDGQEYKQLYKAGGDDLRQDAIMEQVFEEVSTLLKSHTATRQRNLNIRTYKVLPLSGSTGALEFVRNTLPLHDVLVPAHEIYYPKDMRHNKCREAVSKAARDSNEHRVKAYKVVTDRFHPVMRFFFFEKFAAPGDWFERRLAYTRSMAVMSILGHILGLGDRHLHNILLDQYSGEIVHIDFGVAFEAGRILPVPEVVPFRLTRDLVDGMGYTKTEGVFRRCCEFTLDTLRIELSPLRAQRMQATQSIDQPQAPNQASFVSRKGEEEVGEAGRALTTVEKKLGDALSTAATVSELITQAIDERNLAVLFAGWSAWV</sequence>
<dbReference type="GO" id="GO:0000781">
    <property type="term" value="C:chromosome, telomeric region"/>
    <property type="evidence" value="ECO:0007669"/>
    <property type="project" value="UniProtKB-SubCell"/>
</dbReference>
<dbReference type="InterPro" id="IPR014009">
    <property type="entry name" value="PIK_FAT"/>
</dbReference>
<dbReference type="SMART" id="SM01343">
    <property type="entry name" value="FATC"/>
    <property type="match status" value="1"/>
</dbReference>
<evidence type="ECO:0000256" key="15">
    <source>
        <dbReference type="ARBA" id="ARBA00022895"/>
    </source>
</evidence>
<dbReference type="InterPro" id="IPR021668">
    <property type="entry name" value="TAN"/>
</dbReference>
<dbReference type="SUPFAM" id="SSF56112">
    <property type="entry name" value="Protein kinase-like (PK-like)"/>
    <property type="match status" value="1"/>
</dbReference>
<dbReference type="EC" id="2.7.11.1" evidence="5 20"/>
<proteinExistence type="inferred from homology"/>
<feature type="region of interest" description="Disordered" evidence="21">
    <location>
        <begin position="169"/>
        <end position="201"/>
    </location>
</feature>
<dbReference type="InterPro" id="IPR044107">
    <property type="entry name" value="PIKKc_ATM"/>
</dbReference>
<evidence type="ECO:0000259" key="24">
    <source>
        <dbReference type="PROSITE" id="PS51190"/>
    </source>
</evidence>
<comment type="catalytic activity">
    <reaction evidence="18 20">
        <text>L-threonyl-[protein] + ATP = O-phospho-L-threonyl-[protein] + ADP + H(+)</text>
        <dbReference type="Rhea" id="RHEA:46608"/>
        <dbReference type="Rhea" id="RHEA-COMP:11060"/>
        <dbReference type="Rhea" id="RHEA-COMP:11605"/>
        <dbReference type="ChEBI" id="CHEBI:15378"/>
        <dbReference type="ChEBI" id="CHEBI:30013"/>
        <dbReference type="ChEBI" id="CHEBI:30616"/>
        <dbReference type="ChEBI" id="CHEBI:61977"/>
        <dbReference type="ChEBI" id="CHEBI:456216"/>
        <dbReference type="EC" id="2.7.11.1"/>
    </reaction>
</comment>
<comment type="function">
    <text evidence="17 20">Serine/threonine protein kinase which activates checkpoint signaling upon genotoxic stresses such as ionizing radiation (IR), ultraviolet light (UV), or DNA replication stalling, thereby acting as a DNA damage sensor. Recognizes the substrate consensus sequence [ST]-Q. Phosphorylates histone H2A to form H2AS128ph (gamma-H2A) at sites of DNA damage, involved in the regulation of DNA damage response mechanism. Required for the control of telomere length and genome stability.</text>
</comment>
<evidence type="ECO:0000259" key="23">
    <source>
        <dbReference type="PROSITE" id="PS51189"/>
    </source>
</evidence>
<reference evidence="25" key="1">
    <citation type="journal article" date="2020" name="Stud. Mycol.">
        <title>101 Dothideomycetes genomes: a test case for predicting lifestyles and emergence of pathogens.</title>
        <authorList>
            <person name="Haridas S."/>
            <person name="Albert R."/>
            <person name="Binder M."/>
            <person name="Bloem J."/>
            <person name="Labutti K."/>
            <person name="Salamov A."/>
            <person name="Andreopoulos B."/>
            <person name="Baker S."/>
            <person name="Barry K."/>
            <person name="Bills G."/>
            <person name="Bluhm B."/>
            <person name="Cannon C."/>
            <person name="Castanera R."/>
            <person name="Culley D."/>
            <person name="Daum C."/>
            <person name="Ezra D."/>
            <person name="Gonzalez J."/>
            <person name="Henrissat B."/>
            <person name="Kuo A."/>
            <person name="Liang C."/>
            <person name="Lipzen A."/>
            <person name="Lutzoni F."/>
            <person name="Magnuson J."/>
            <person name="Mondo S."/>
            <person name="Nolan M."/>
            <person name="Ohm R."/>
            <person name="Pangilinan J."/>
            <person name="Park H.-J."/>
            <person name="Ramirez L."/>
            <person name="Alfaro M."/>
            <person name="Sun H."/>
            <person name="Tritt A."/>
            <person name="Yoshinaga Y."/>
            <person name="Zwiers L.-H."/>
            <person name="Turgeon B."/>
            <person name="Goodwin S."/>
            <person name="Spatafora J."/>
            <person name="Crous P."/>
            <person name="Grigoriev I."/>
        </authorList>
    </citation>
    <scope>NUCLEOTIDE SEQUENCE</scope>
    <source>
        <strain evidence="25">CBS 262.69</strain>
    </source>
</reference>
<comment type="catalytic activity">
    <reaction evidence="19">
        <text>L-seryl-[protein] + ATP = O-phospho-L-seryl-[protein] + ADP + H(+)</text>
        <dbReference type="Rhea" id="RHEA:17989"/>
        <dbReference type="Rhea" id="RHEA-COMP:9863"/>
        <dbReference type="Rhea" id="RHEA-COMP:11604"/>
        <dbReference type="ChEBI" id="CHEBI:15378"/>
        <dbReference type="ChEBI" id="CHEBI:29999"/>
        <dbReference type="ChEBI" id="CHEBI:30616"/>
        <dbReference type="ChEBI" id="CHEBI:83421"/>
        <dbReference type="ChEBI" id="CHEBI:456216"/>
        <dbReference type="EC" id="2.7.11.1"/>
    </reaction>
</comment>
<evidence type="ECO:0000259" key="22">
    <source>
        <dbReference type="PROSITE" id="PS50290"/>
    </source>
</evidence>
<gene>
    <name evidence="25" type="ORF">EJ06DRAFT_91696</name>
</gene>
<dbReference type="InterPro" id="IPR038980">
    <property type="entry name" value="ATM_plant"/>
</dbReference>
<keyword evidence="10 20" id="KW-0547">Nucleotide-binding</keyword>
<keyword evidence="12 20" id="KW-0418">Kinase</keyword>
<evidence type="ECO:0000256" key="8">
    <source>
        <dbReference type="ARBA" id="ARBA00022527"/>
    </source>
</evidence>
<feature type="compositionally biased region" description="Polar residues" evidence="21">
    <location>
        <begin position="177"/>
        <end position="191"/>
    </location>
</feature>
<keyword evidence="8 20" id="KW-0723">Serine/threonine-protein kinase</keyword>
<dbReference type="GO" id="GO:0035556">
    <property type="term" value="P:intracellular signal transduction"/>
    <property type="evidence" value="ECO:0007669"/>
    <property type="project" value="UniProtKB-ARBA"/>
</dbReference>
<comment type="subcellular location">
    <subcellularLocation>
        <location evidence="2 20">Chromosome</location>
        <location evidence="2 20">Telomere</location>
    </subcellularLocation>
    <subcellularLocation>
        <location evidence="1 20">Nucleus</location>
    </subcellularLocation>
</comment>
<dbReference type="PROSITE" id="PS51190">
    <property type="entry name" value="FATC"/>
    <property type="match status" value="1"/>
</dbReference>
<dbReference type="FunFam" id="3.30.1010.10:FF:000019">
    <property type="entry name" value="Serine/threonine-protein kinase Tel1"/>
    <property type="match status" value="1"/>
</dbReference>
<evidence type="ECO:0000256" key="11">
    <source>
        <dbReference type="ARBA" id="ARBA00022763"/>
    </source>
</evidence>
<dbReference type="GO" id="GO:0006281">
    <property type="term" value="P:DNA repair"/>
    <property type="evidence" value="ECO:0007669"/>
    <property type="project" value="InterPro"/>
</dbReference>
<dbReference type="OrthoDB" id="381190at2759"/>
<dbReference type="InterPro" id="IPR018936">
    <property type="entry name" value="PI3/4_kinase_CS"/>
</dbReference>
<feature type="domain" description="FAT" evidence="23">
    <location>
        <begin position="1849"/>
        <end position="2453"/>
    </location>
</feature>
<keyword evidence="16 20" id="KW-0539">Nucleus</keyword>
<evidence type="ECO:0000256" key="17">
    <source>
        <dbReference type="ARBA" id="ARBA00025079"/>
    </source>
</evidence>
<evidence type="ECO:0000256" key="5">
    <source>
        <dbReference type="ARBA" id="ARBA00012513"/>
    </source>
</evidence>
<dbReference type="Pfam" id="PF11640">
    <property type="entry name" value="TAN"/>
    <property type="match status" value="1"/>
</dbReference>
<feature type="domain" description="FATC" evidence="24">
    <location>
        <begin position="2861"/>
        <end position="2893"/>
    </location>
</feature>
<name>A0A6G1HS04_9PEZI</name>
<dbReference type="InterPro" id="IPR016024">
    <property type="entry name" value="ARM-type_fold"/>
</dbReference>
<dbReference type="Proteomes" id="UP000799640">
    <property type="component" value="Unassembled WGS sequence"/>
</dbReference>
<evidence type="ECO:0000256" key="16">
    <source>
        <dbReference type="ARBA" id="ARBA00023242"/>
    </source>
</evidence>
<dbReference type="InterPro" id="IPR036940">
    <property type="entry name" value="PI3/4_kinase_cat_sf"/>
</dbReference>
<comment type="similarity">
    <text evidence="3 20">Belongs to the PI3/PI4-kinase family. ATM subfamily.</text>
</comment>
<evidence type="ECO:0000256" key="21">
    <source>
        <dbReference type="SAM" id="MobiDB-lite"/>
    </source>
</evidence>
<dbReference type="PROSITE" id="PS00916">
    <property type="entry name" value="PI3_4_KINASE_2"/>
    <property type="match status" value="1"/>
</dbReference>
<evidence type="ECO:0000256" key="6">
    <source>
        <dbReference type="ARBA" id="ARBA00014619"/>
    </source>
</evidence>